<dbReference type="InterPro" id="IPR002716">
    <property type="entry name" value="PIN_dom"/>
</dbReference>
<keyword evidence="3" id="KW-0378">Hydrolase</keyword>
<name>A0ABN1QR83_9ACTN</name>
<evidence type="ECO:0000259" key="6">
    <source>
        <dbReference type="Pfam" id="PF13470"/>
    </source>
</evidence>
<evidence type="ECO:0000313" key="8">
    <source>
        <dbReference type="EMBL" id="GAA0945851.1"/>
    </source>
</evidence>
<keyword evidence="1" id="KW-0540">Nuclease</keyword>
<protein>
    <recommendedName>
        <fullName evidence="10">PIN domain-containing protein</fullName>
    </recommendedName>
</protein>
<evidence type="ECO:0000256" key="4">
    <source>
        <dbReference type="ARBA" id="ARBA00022842"/>
    </source>
</evidence>
<evidence type="ECO:0000256" key="3">
    <source>
        <dbReference type="ARBA" id="ARBA00022801"/>
    </source>
</evidence>
<evidence type="ECO:0000313" key="9">
    <source>
        <dbReference type="Proteomes" id="UP001500542"/>
    </source>
</evidence>
<reference evidence="8 9" key="1">
    <citation type="journal article" date="2019" name="Int. J. Syst. Evol. Microbiol.">
        <title>The Global Catalogue of Microorganisms (GCM) 10K type strain sequencing project: providing services to taxonomists for standard genome sequencing and annotation.</title>
        <authorList>
            <consortium name="The Broad Institute Genomics Platform"/>
            <consortium name="The Broad Institute Genome Sequencing Center for Infectious Disease"/>
            <person name="Wu L."/>
            <person name="Ma J."/>
        </authorList>
    </citation>
    <scope>NUCLEOTIDE SEQUENCE [LARGE SCALE GENOMIC DNA]</scope>
    <source>
        <strain evidence="8 9">JCM 10977</strain>
    </source>
</reference>
<feature type="region of interest" description="Disordered" evidence="5">
    <location>
        <begin position="183"/>
        <end position="240"/>
    </location>
</feature>
<feature type="compositionally biased region" description="Polar residues" evidence="5">
    <location>
        <begin position="188"/>
        <end position="219"/>
    </location>
</feature>
<proteinExistence type="predicted"/>
<dbReference type="Pfam" id="PF13470">
    <property type="entry name" value="PIN_3"/>
    <property type="match status" value="1"/>
</dbReference>
<feature type="compositionally biased region" description="Basic and acidic residues" evidence="5">
    <location>
        <begin position="223"/>
        <end position="240"/>
    </location>
</feature>
<dbReference type="EMBL" id="BAAAHK010000009">
    <property type="protein sequence ID" value="GAA0945851.1"/>
    <property type="molecule type" value="Genomic_DNA"/>
</dbReference>
<feature type="domain" description="VapC50 C-terminal" evidence="7">
    <location>
        <begin position="129"/>
        <end position="180"/>
    </location>
</feature>
<evidence type="ECO:0000256" key="5">
    <source>
        <dbReference type="SAM" id="MobiDB-lite"/>
    </source>
</evidence>
<evidence type="ECO:0000256" key="2">
    <source>
        <dbReference type="ARBA" id="ARBA00022723"/>
    </source>
</evidence>
<sequence>MTNPRSAFLDANVLRGQLTTDIMMSLAAERLYQPQWSQDVLNEAGRNRPPGVSEEQVNKRFAQMNKVFPAAMTTGYEGLAPQMQADEKDKHVLAAAVQGEADVLVTENTKDFDPPATGPHAMKVERTSEFLNQLADDHPREVVGAMQKMVDRNRRAPQTMPELIDKMATQQDLKGFAHKLNSMVPPEQQGSHPNLQVSKASQAALQGTAPASQAVSTPSAAPEARKAGTDGPEKSTGQER</sequence>
<gene>
    <name evidence="8" type="ORF">GCM10009554_41100</name>
</gene>
<dbReference type="InterPro" id="IPR058652">
    <property type="entry name" value="VapC50_C"/>
</dbReference>
<feature type="domain" description="PIN" evidence="6">
    <location>
        <begin position="10"/>
        <end position="110"/>
    </location>
</feature>
<keyword evidence="4" id="KW-0460">Magnesium</keyword>
<dbReference type="Proteomes" id="UP001500542">
    <property type="component" value="Unassembled WGS sequence"/>
</dbReference>
<keyword evidence="2" id="KW-0479">Metal-binding</keyword>
<accession>A0ABN1QR83</accession>
<comment type="caution">
    <text evidence="8">The sequence shown here is derived from an EMBL/GenBank/DDBJ whole genome shotgun (WGS) entry which is preliminary data.</text>
</comment>
<dbReference type="RefSeq" id="WP_343972264.1">
    <property type="nucleotide sequence ID" value="NZ_BAAAHK010000009.1"/>
</dbReference>
<evidence type="ECO:0000259" key="7">
    <source>
        <dbReference type="Pfam" id="PF26343"/>
    </source>
</evidence>
<organism evidence="8 9">
    <name type="scientific">Kribbella koreensis</name>
    <dbReference type="NCBI Taxonomy" id="57909"/>
    <lineage>
        <taxon>Bacteria</taxon>
        <taxon>Bacillati</taxon>
        <taxon>Actinomycetota</taxon>
        <taxon>Actinomycetes</taxon>
        <taxon>Propionibacteriales</taxon>
        <taxon>Kribbellaceae</taxon>
        <taxon>Kribbella</taxon>
    </lineage>
</organism>
<evidence type="ECO:0008006" key="10">
    <source>
        <dbReference type="Google" id="ProtNLM"/>
    </source>
</evidence>
<evidence type="ECO:0000256" key="1">
    <source>
        <dbReference type="ARBA" id="ARBA00022722"/>
    </source>
</evidence>
<dbReference type="Pfam" id="PF26343">
    <property type="entry name" value="VapC50_C"/>
    <property type="match status" value="1"/>
</dbReference>
<keyword evidence="9" id="KW-1185">Reference proteome</keyword>